<protein>
    <submittedName>
        <fullName evidence="2">Uncharacterized protein</fullName>
    </submittedName>
</protein>
<dbReference type="AlphaFoldDB" id="A0AA88T8L0"/>
<evidence type="ECO:0000313" key="3">
    <source>
        <dbReference type="Proteomes" id="UP001187343"/>
    </source>
</evidence>
<comment type="caution">
    <text evidence="2">The sequence shown here is derived from an EMBL/GenBank/DDBJ whole genome shotgun (WGS) entry which is preliminary data.</text>
</comment>
<evidence type="ECO:0000256" key="1">
    <source>
        <dbReference type="SAM" id="MobiDB-lite"/>
    </source>
</evidence>
<feature type="region of interest" description="Disordered" evidence="1">
    <location>
        <begin position="1"/>
        <end position="97"/>
    </location>
</feature>
<gene>
    <name evidence="2" type="ORF">Q8A67_025789</name>
</gene>
<dbReference type="Proteomes" id="UP001187343">
    <property type="component" value="Unassembled WGS sequence"/>
</dbReference>
<accession>A0AA88T8L0</accession>
<proteinExistence type="predicted"/>
<feature type="compositionally biased region" description="Basic residues" evidence="1">
    <location>
        <begin position="387"/>
        <end position="407"/>
    </location>
</feature>
<keyword evidence="3" id="KW-1185">Reference proteome</keyword>
<feature type="region of interest" description="Disordered" evidence="1">
    <location>
        <begin position="329"/>
        <end position="407"/>
    </location>
</feature>
<name>A0AA88T8L0_9TELE</name>
<feature type="compositionally biased region" description="Polar residues" evidence="1">
    <location>
        <begin position="1"/>
        <end position="14"/>
    </location>
</feature>
<feature type="compositionally biased region" description="Basic and acidic residues" evidence="1">
    <location>
        <begin position="80"/>
        <end position="97"/>
    </location>
</feature>
<sequence>MQSHKSGLVGSSSFRHSHRTRGASPELNGSWERARVFREEEQRSRTGGSAGLLRSAAHQTDCRPSARIRQPASAQPPSGCEKEREGKRERDGRKERTELVTPLVALHGRARPVQTQRASFELKRADTLTAIKIRAVGLQSISRSIGGRAYVLSFSLEFLHFILRFWNQIFTCGTHEPQTLSKLDRLTECENRFSPALVSVPQKTQPFGGFPAAIWSSALDSTAQTRRPLQDINITMLKGFVLWNRGADDITGPDPEQQGRETPAIMTGATNRQTDEWSYLKVVELVPRPSFETRPEKHTFPSPRAPAARKPEPESISWVGRLAQVNAAGSLSESTSQNSRIPDEETQPCRSEQKCAASRSPGRKQACPSAGGIRASLLGETSPHAGHANRRRQPLSLSPRHRAKGHM</sequence>
<feature type="compositionally biased region" description="Polar residues" evidence="1">
    <location>
        <begin position="329"/>
        <end position="340"/>
    </location>
</feature>
<reference evidence="2" key="1">
    <citation type="submission" date="2023-08" db="EMBL/GenBank/DDBJ databases">
        <title>Chromosome-level Genome Assembly of mud carp (Cirrhinus molitorella).</title>
        <authorList>
            <person name="Liu H."/>
        </authorList>
    </citation>
    <scope>NUCLEOTIDE SEQUENCE</scope>
    <source>
        <strain evidence="2">Prfri</strain>
        <tissue evidence="2">Muscle</tissue>
    </source>
</reference>
<evidence type="ECO:0000313" key="2">
    <source>
        <dbReference type="EMBL" id="KAK2867672.1"/>
    </source>
</evidence>
<dbReference type="EMBL" id="JAUYZG010000025">
    <property type="protein sequence ID" value="KAK2867672.1"/>
    <property type="molecule type" value="Genomic_DNA"/>
</dbReference>
<organism evidence="2 3">
    <name type="scientific">Cirrhinus molitorella</name>
    <name type="common">mud carp</name>
    <dbReference type="NCBI Taxonomy" id="172907"/>
    <lineage>
        <taxon>Eukaryota</taxon>
        <taxon>Metazoa</taxon>
        <taxon>Chordata</taxon>
        <taxon>Craniata</taxon>
        <taxon>Vertebrata</taxon>
        <taxon>Euteleostomi</taxon>
        <taxon>Actinopterygii</taxon>
        <taxon>Neopterygii</taxon>
        <taxon>Teleostei</taxon>
        <taxon>Ostariophysi</taxon>
        <taxon>Cypriniformes</taxon>
        <taxon>Cyprinidae</taxon>
        <taxon>Labeoninae</taxon>
        <taxon>Labeonini</taxon>
        <taxon>Cirrhinus</taxon>
    </lineage>
</organism>
<feature type="region of interest" description="Disordered" evidence="1">
    <location>
        <begin position="292"/>
        <end position="314"/>
    </location>
</feature>
<feature type="compositionally biased region" description="Basic and acidic residues" evidence="1">
    <location>
        <begin position="32"/>
        <end position="44"/>
    </location>
</feature>